<accession>A0A8S5MMK6</accession>
<sequence>MNPPKRRGESDSKQCQGVTCKVLTGRGLSAKGPPGGTRHRVNASVLQNAPFLARSFERAFLFPFHKAPSEKSEVRL</sequence>
<proteinExistence type="predicted"/>
<reference evidence="1" key="1">
    <citation type="journal article" date="2021" name="Proc. Natl. Acad. Sci. U.S.A.">
        <title>A Catalog of Tens of Thousands of Viruses from Human Metagenomes Reveals Hidden Associations with Chronic Diseases.</title>
        <authorList>
            <person name="Tisza M.J."/>
            <person name="Buck C.B."/>
        </authorList>
    </citation>
    <scope>NUCLEOTIDE SEQUENCE</scope>
    <source>
        <strain evidence="1">CtUlD12</strain>
    </source>
</reference>
<dbReference type="EMBL" id="BK014932">
    <property type="protein sequence ID" value="DAD83279.1"/>
    <property type="molecule type" value="Genomic_DNA"/>
</dbReference>
<evidence type="ECO:0000313" key="1">
    <source>
        <dbReference type="EMBL" id="DAD83279.1"/>
    </source>
</evidence>
<organism evidence="1">
    <name type="scientific">Siphoviridae sp. ctUlD12</name>
    <dbReference type="NCBI Taxonomy" id="2826354"/>
    <lineage>
        <taxon>Viruses</taxon>
        <taxon>Duplodnaviria</taxon>
        <taxon>Heunggongvirae</taxon>
        <taxon>Uroviricota</taxon>
        <taxon>Caudoviricetes</taxon>
    </lineage>
</organism>
<protein>
    <submittedName>
        <fullName evidence="1">Uncharacterized protein</fullName>
    </submittedName>
</protein>
<name>A0A8S5MMK6_9CAUD</name>